<reference evidence="2 3" key="1">
    <citation type="journal article" date="2016" name="Genome Announc.">
        <title>Draft Genome Sequences of Five Rapidly Growing Mycobacterium Species, M. thermoresistibile, M. fortuitum subsp. acetamidolyticum, M. canariasense, M. brisbanense, and M. novocastrense.</title>
        <authorList>
            <person name="Katahira K."/>
            <person name="Ogura Y."/>
            <person name="Gotoh Y."/>
            <person name="Hayashi T."/>
        </authorList>
    </citation>
    <scope>NUCLEOTIDE SEQUENCE [LARGE SCALE GENOMIC DNA]</scope>
    <source>
        <strain evidence="2 3">JCM6368</strain>
    </source>
</reference>
<sequence length="104" mass="10718">MGSEALTAQPTEANVNTTIAPMNTRRTPNLSANQPLAGISTATVTRYAEIATLTSTASTPNEEAISGMAGAMIVASRISMNSAPATNSAIPLGNGEFTVRLPRR</sequence>
<feature type="region of interest" description="Disordered" evidence="1">
    <location>
        <begin position="84"/>
        <end position="104"/>
    </location>
</feature>
<proteinExistence type="predicted"/>
<accession>A0A117IE43</accession>
<evidence type="ECO:0000256" key="1">
    <source>
        <dbReference type="SAM" id="MobiDB-lite"/>
    </source>
</evidence>
<dbReference type="AntiFam" id="ANF00279">
    <property type="entry name" value="Spurious ORF (shadow ORF of EmrB)"/>
</dbReference>
<dbReference type="Proteomes" id="UP000069705">
    <property type="component" value="Unassembled WGS sequence"/>
</dbReference>
<gene>
    <name evidence="2" type="ORF">RMCFA_2203</name>
</gene>
<reference evidence="3" key="2">
    <citation type="submission" date="2016-02" db="EMBL/GenBank/DDBJ databases">
        <title>Draft genome sequence of five rapidly growing Mycobacterium species.</title>
        <authorList>
            <person name="Katahira K."/>
            <person name="Gotou Y."/>
            <person name="Iida K."/>
            <person name="Ogura Y."/>
            <person name="Hayashi T."/>
        </authorList>
    </citation>
    <scope>NUCLEOTIDE SEQUENCE [LARGE SCALE GENOMIC DNA]</scope>
    <source>
        <strain evidence="3">JCM6368</strain>
    </source>
</reference>
<evidence type="ECO:0000313" key="2">
    <source>
        <dbReference type="EMBL" id="GAT02091.1"/>
    </source>
</evidence>
<comment type="caution">
    <text evidence="2">The sequence shown here is derived from an EMBL/GenBank/DDBJ whole genome shotgun (WGS) entry which is preliminary data.</text>
</comment>
<dbReference type="AlphaFoldDB" id="A0A117IE43"/>
<name>A0A117IE43_MYCFO</name>
<organism evidence="2 3">
    <name type="scientific">Mycolicibacterium fortuitum subsp. acetamidolyticum</name>
    <dbReference type="NCBI Taxonomy" id="144550"/>
    <lineage>
        <taxon>Bacteria</taxon>
        <taxon>Bacillati</taxon>
        <taxon>Actinomycetota</taxon>
        <taxon>Actinomycetes</taxon>
        <taxon>Mycobacteriales</taxon>
        <taxon>Mycobacteriaceae</taxon>
        <taxon>Mycolicibacterium</taxon>
    </lineage>
</organism>
<dbReference type="EMBL" id="BCSZ01000021">
    <property type="protein sequence ID" value="GAT02091.1"/>
    <property type="molecule type" value="Genomic_DNA"/>
</dbReference>
<evidence type="ECO:0000313" key="3">
    <source>
        <dbReference type="Proteomes" id="UP000069705"/>
    </source>
</evidence>
<protein>
    <submittedName>
        <fullName evidence="2">Uncharacterized protein</fullName>
    </submittedName>
</protein>
<feature type="region of interest" description="Disordered" evidence="1">
    <location>
        <begin position="1"/>
        <end position="34"/>
    </location>
</feature>